<reference evidence="1 2" key="1">
    <citation type="submission" date="2019-03" db="EMBL/GenBank/DDBJ databases">
        <title>Genomic Encyclopedia of Type Strains, Phase IV (KMG-IV): sequencing the most valuable type-strain genomes for metagenomic binning, comparative biology and taxonomic classification.</title>
        <authorList>
            <person name="Goeker M."/>
        </authorList>
    </citation>
    <scope>NUCLEOTIDE SEQUENCE [LARGE SCALE GENOMIC DNA]</scope>
    <source>
        <strain evidence="1 2">DSM 18401</strain>
    </source>
</reference>
<comment type="caution">
    <text evidence="1">The sequence shown here is derived from an EMBL/GenBank/DDBJ whole genome shotgun (WGS) entry which is preliminary data.</text>
</comment>
<dbReference type="PANTHER" id="PTHR11803:SF39">
    <property type="entry name" value="2-IMINOBUTANOATE_2-IMINOPROPANOATE DEAMINASE"/>
    <property type="match status" value="1"/>
</dbReference>
<protein>
    <submittedName>
        <fullName evidence="1">Enamine deaminase RidA (YjgF/YER057c/UK114 family)</fullName>
    </submittedName>
</protein>
<dbReference type="Pfam" id="PF01042">
    <property type="entry name" value="Ribonuc_L-PSP"/>
    <property type="match status" value="1"/>
</dbReference>
<evidence type="ECO:0000313" key="2">
    <source>
        <dbReference type="Proteomes" id="UP000295351"/>
    </source>
</evidence>
<dbReference type="RefSeq" id="WP_064333031.1">
    <property type="nucleotide sequence ID" value="NZ_BAABEI010000002.1"/>
</dbReference>
<dbReference type="InterPro" id="IPR006175">
    <property type="entry name" value="YjgF/YER057c/UK114"/>
</dbReference>
<dbReference type="GO" id="GO:0005829">
    <property type="term" value="C:cytosol"/>
    <property type="evidence" value="ECO:0007669"/>
    <property type="project" value="TreeGrafter"/>
</dbReference>
<dbReference type="Gene3D" id="3.30.1330.40">
    <property type="entry name" value="RutC-like"/>
    <property type="match status" value="1"/>
</dbReference>
<proteinExistence type="predicted"/>
<dbReference type="Proteomes" id="UP000295351">
    <property type="component" value="Unassembled WGS sequence"/>
</dbReference>
<dbReference type="PANTHER" id="PTHR11803">
    <property type="entry name" value="2-IMINOBUTANOATE/2-IMINOPROPANOATE DEAMINASE RIDA"/>
    <property type="match status" value="1"/>
</dbReference>
<dbReference type="EMBL" id="SLVX01000005">
    <property type="protein sequence ID" value="TCN45951.1"/>
    <property type="molecule type" value="Genomic_DNA"/>
</dbReference>
<dbReference type="AlphaFoldDB" id="A0A4R2CXL1"/>
<gene>
    <name evidence="1" type="ORF">EV665_10538</name>
</gene>
<dbReference type="InterPro" id="IPR035959">
    <property type="entry name" value="RutC-like_sf"/>
</dbReference>
<sequence length="130" mass="14023">MAENDAPFFIEDTDETEISSDTAGLGNLLVTTHIPLRADGSLETGDIKTQSVATLESLKASLEKAGSSLADVIHLTIYLTDMAERPAFNEVYCAYFKKPYPVRCAVGVAALADPGMRVEVTAMAARRRRA</sequence>
<organism evidence="1 2">
    <name type="scientific">Shinella granuli</name>
    <dbReference type="NCBI Taxonomy" id="323621"/>
    <lineage>
        <taxon>Bacteria</taxon>
        <taxon>Pseudomonadati</taxon>
        <taxon>Pseudomonadota</taxon>
        <taxon>Alphaproteobacteria</taxon>
        <taxon>Hyphomicrobiales</taxon>
        <taxon>Rhizobiaceae</taxon>
        <taxon>Shinella</taxon>
    </lineage>
</organism>
<dbReference type="CDD" id="cd00448">
    <property type="entry name" value="YjgF_YER057c_UK114_family"/>
    <property type="match status" value="1"/>
</dbReference>
<accession>A0A4R2CXL1</accession>
<name>A0A4R2CXL1_SHIGR</name>
<keyword evidence="2" id="KW-1185">Reference proteome</keyword>
<evidence type="ECO:0000313" key="1">
    <source>
        <dbReference type="EMBL" id="TCN45951.1"/>
    </source>
</evidence>
<dbReference type="GO" id="GO:0019239">
    <property type="term" value="F:deaminase activity"/>
    <property type="evidence" value="ECO:0007669"/>
    <property type="project" value="TreeGrafter"/>
</dbReference>
<dbReference type="SUPFAM" id="SSF55298">
    <property type="entry name" value="YjgF-like"/>
    <property type="match status" value="1"/>
</dbReference>